<dbReference type="InterPro" id="IPR032557">
    <property type="entry name" value="DUF4935"/>
</dbReference>
<accession>A0A1F5S579</accession>
<dbReference type="STRING" id="1797985.A2Y83_01780"/>
<dbReference type="AlphaFoldDB" id="A0A1F5S579"/>
<reference evidence="2 3" key="1">
    <citation type="journal article" date="2016" name="Nat. Commun.">
        <title>Thousands of microbial genomes shed light on interconnected biogeochemical processes in an aquifer system.</title>
        <authorList>
            <person name="Anantharaman K."/>
            <person name="Brown C.T."/>
            <person name="Hug L.A."/>
            <person name="Sharon I."/>
            <person name="Castelle C.J."/>
            <person name="Probst A.J."/>
            <person name="Thomas B.C."/>
            <person name="Singh A."/>
            <person name="Wilkins M.J."/>
            <person name="Karaoz U."/>
            <person name="Brodie E.L."/>
            <person name="Williams K.H."/>
            <person name="Hubbard S.S."/>
            <person name="Banfield J.F."/>
        </authorList>
    </citation>
    <scope>NUCLEOTIDE SEQUENCE [LARGE SCALE GENOMIC DNA]</scope>
</reference>
<proteinExistence type="predicted"/>
<comment type="caution">
    <text evidence="2">The sequence shown here is derived from an EMBL/GenBank/DDBJ whole genome shotgun (WGS) entry which is preliminary data.</text>
</comment>
<protein>
    <recommendedName>
        <fullName evidence="1">DUF4935 domain-containing protein</fullName>
    </recommendedName>
</protein>
<organism evidence="2 3">
    <name type="scientific">Candidatus Falkowbacteria bacterium RBG_13_39_14</name>
    <dbReference type="NCBI Taxonomy" id="1797985"/>
    <lineage>
        <taxon>Bacteria</taxon>
        <taxon>Candidatus Falkowiibacteriota</taxon>
    </lineage>
</organism>
<feature type="domain" description="DUF4935" evidence="1">
    <location>
        <begin position="4"/>
        <end position="171"/>
    </location>
</feature>
<dbReference type="CDD" id="cd09854">
    <property type="entry name" value="PIN_VapC-like"/>
    <property type="match status" value="1"/>
</dbReference>
<evidence type="ECO:0000313" key="3">
    <source>
        <dbReference type="Proteomes" id="UP000178323"/>
    </source>
</evidence>
<dbReference type="Proteomes" id="UP000178323">
    <property type="component" value="Unassembled WGS sequence"/>
</dbReference>
<dbReference type="Pfam" id="PF16289">
    <property type="entry name" value="PIN_12"/>
    <property type="match status" value="1"/>
</dbReference>
<dbReference type="SUPFAM" id="SSF88723">
    <property type="entry name" value="PIN domain-like"/>
    <property type="match status" value="1"/>
</dbReference>
<evidence type="ECO:0000259" key="1">
    <source>
        <dbReference type="Pfam" id="PF16289"/>
    </source>
</evidence>
<name>A0A1F5S579_9BACT</name>
<evidence type="ECO:0000313" key="2">
    <source>
        <dbReference type="EMBL" id="OGF21858.1"/>
    </source>
</evidence>
<sequence length="297" mass="34347">MKLIFIDTNIYLDFYRPSEHSLDILTELIKLLEDKELKLILPKQVYDEFIRNKEGICSNFVKTIHNIKDPGFVDKEKIEKVNNLVKEIKDDYEKKVFSDTSEINTKINKLFKLAEKAKETKDLLDLAYYRYLKGNPPRKSDQSYGDAIIWETLLKDYSDNDLIIVSHDRDFAVELKGPKKLHPFLEYEWQQKNNKKIFLTDTLGEVINKITKKETIKKEAIQEEKKVSADYWRKEFATMSVASGIVNNFGLGSVNYIPESSIPLQVNIDKGFAVVKVCSHCGWLIVGENSHCPICGL</sequence>
<dbReference type="EMBL" id="MFFS01000049">
    <property type="protein sequence ID" value="OGF21858.1"/>
    <property type="molecule type" value="Genomic_DNA"/>
</dbReference>
<gene>
    <name evidence="2" type="ORF">A2Y83_01780</name>
</gene>
<dbReference type="InterPro" id="IPR029060">
    <property type="entry name" value="PIN-like_dom_sf"/>
</dbReference>